<proteinExistence type="predicted"/>
<evidence type="ECO:0000313" key="4">
    <source>
        <dbReference type="Proteomes" id="UP001642900"/>
    </source>
</evidence>
<dbReference type="InterPro" id="IPR011008">
    <property type="entry name" value="Dimeric_a/b-barrel"/>
</dbReference>
<accession>A0A6G4WNC7</accession>
<feature type="compositionally biased region" description="Basic residues" evidence="1">
    <location>
        <begin position="100"/>
        <end position="116"/>
    </location>
</feature>
<organism evidence="3 4">
    <name type="scientific">Allomesorhizobium camelthorni</name>
    <dbReference type="NCBI Taxonomy" id="475069"/>
    <lineage>
        <taxon>Bacteria</taxon>
        <taxon>Pseudomonadati</taxon>
        <taxon>Pseudomonadota</taxon>
        <taxon>Alphaproteobacteria</taxon>
        <taxon>Hyphomicrobiales</taxon>
        <taxon>Phyllobacteriaceae</taxon>
        <taxon>Allomesorhizobium</taxon>
    </lineage>
</organism>
<dbReference type="SUPFAM" id="SSF54909">
    <property type="entry name" value="Dimeric alpha+beta barrel"/>
    <property type="match status" value="1"/>
</dbReference>
<reference evidence="3 4" key="1">
    <citation type="submission" date="2020-02" db="EMBL/GenBank/DDBJ databases">
        <title>Genome sequence of strain CCNWXJ40-4.</title>
        <authorList>
            <person name="Gao J."/>
            <person name="Sun J."/>
        </authorList>
    </citation>
    <scope>NUCLEOTIDE SEQUENCE [LARGE SCALE GENOMIC DNA]</scope>
    <source>
        <strain evidence="3 4">CCNWXJ 40-4</strain>
    </source>
</reference>
<sequence length="143" mass="16986">MARQPGFISISLHRSLDGRRIVNYVQWQNRDLLRSAHQSPEFRKEWDHFDQLTDEIDSHLYKVAHVMDGGRQACRPRYLYRTVETAQYKLANLSHDGHERSHRNRFRRNRLSRPPHRSASLQARVFRSDCIKTSGSGQEVVWF</sequence>
<evidence type="ECO:0000259" key="2">
    <source>
        <dbReference type="Pfam" id="PF03992"/>
    </source>
</evidence>
<dbReference type="Proteomes" id="UP001642900">
    <property type="component" value="Unassembled WGS sequence"/>
</dbReference>
<dbReference type="AlphaFoldDB" id="A0A6G4WNC7"/>
<evidence type="ECO:0000256" key="1">
    <source>
        <dbReference type="SAM" id="MobiDB-lite"/>
    </source>
</evidence>
<dbReference type="EMBL" id="JAAKZF010000122">
    <property type="protein sequence ID" value="NGO55703.1"/>
    <property type="molecule type" value="Genomic_DNA"/>
</dbReference>
<keyword evidence="4" id="KW-1185">Reference proteome</keyword>
<comment type="caution">
    <text evidence="3">The sequence shown here is derived from an EMBL/GenBank/DDBJ whole genome shotgun (WGS) entry which is preliminary data.</text>
</comment>
<dbReference type="InterPro" id="IPR007138">
    <property type="entry name" value="ABM_dom"/>
</dbReference>
<feature type="region of interest" description="Disordered" evidence="1">
    <location>
        <begin position="97"/>
        <end position="118"/>
    </location>
</feature>
<name>A0A6G4WNC7_9HYPH</name>
<gene>
    <name evidence="3" type="ORF">G6N73_32585</name>
</gene>
<dbReference type="Pfam" id="PF03992">
    <property type="entry name" value="ABM"/>
    <property type="match status" value="1"/>
</dbReference>
<dbReference type="Gene3D" id="3.30.70.100">
    <property type="match status" value="1"/>
</dbReference>
<feature type="domain" description="ABM" evidence="2">
    <location>
        <begin position="2"/>
        <end position="44"/>
    </location>
</feature>
<protein>
    <recommendedName>
        <fullName evidence="2">ABM domain-containing protein</fullName>
    </recommendedName>
</protein>
<evidence type="ECO:0000313" key="3">
    <source>
        <dbReference type="EMBL" id="NGO55703.1"/>
    </source>
</evidence>